<accession>A0A975I7X7</accession>
<sequence>MNRSASYIRFLLLTAIAALIFVLSPTDAAAHSSLSPDLVADVYLDGPDGDAHCHRAIECVVTFYLQETFEHTPADTPLSKPNTPAGTNLVGVKLGRDPPIPIGF</sequence>
<dbReference type="EMBL" id="CP060010">
    <property type="protein sequence ID" value="QTN36370.1"/>
    <property type="molecule type" value="Genomic_DNA"/>
</dbReference>
<feature type="signal peptide" evidence="1">
    <location>
        <begin position="1"/>
        <end position="28"/>
    </location>
</feature>
<organism evidence="2 3">
    <name type="scientific">Cognatishimia activa</name>
    <dbReference type="NCBI Taxonomy" id="1715691"/>
    <lineage>
        <taxon>Bacteria</taxon>
        <taxon>Pseudomonadati</taxon>
        <taxon>Pseudomonadota</taxon>
        <taxon>Alphaproteobacteria</taxon>
        <taxon>Rhodobacterales</taxon>
        <taxon>Paracoccaceae</taxon>
        <taxon>Cognatishimia</taxon>
    </lineage>
</organism>
<dbReference type="AlphaFoldDB" id="A0A975I7X7"/>
<dbReference type="RefSeq" id="WP_209357071.1">
    <property type="nucleotide sequence ID" value="NZ_CP060010.1"/>
</dbReference>
<feature type="chain" id="PRO_5036962474" evidence="1">
    <location>
        <begin position="29"/>
        <end position="104"/>
    </location>
</feature>
<dbReference type="KEGG" id="cact:HZ995_02280"/>
<evidence type="ECO:0000256" key="1">
    <source>
        <dbReference type="SAM" id="SignalP"/>
    </source>
</evidence>
<dbReference type="Proteomes" id="UP000665026">
    <property type="component" value="Chromosome"/>
</dbReference>
<gene>
    <name evidence="2" type="ORF">HZ995_02280</name>
</gene>
<evidence type="ECO:0000313" key="3">
    <source>
        <dbReference type="Proteomes" id="UP000665026"/>
    </source>
</evidence>
<protein>
    <submittedName>
        <fullName evidence="2">Uncharacterized protein</fullName>
    </submittedName>
</protein>
<reference evidence="2" key="1">
    <citation type="submission" date="2020-07" db="EMBL/GenBank/DDBJ databases">
        <title>Genome sequences of bacteria associated with the marine, planktonic diatom Thalassiosira profunda strain ECT2AJA-044.</title>
        <authorList>
            <person name="Gargas C.B."/>
            <person name="Roberts W.R."/>
            <person name="Alverson A.J."/>
        </authorList>
    </citation>
    <scope>NUCLEOTIDE SEQUENCE</scope>
    <source>
        <strain evidence="2">ECT2AJA-044</strain>
    </source>
</reference>
<name>A0A975I7X7_9RHOB</name>
<evidence type="ECO:0000313" key="2">
    <source>
        <dbReference type="EMBL" id="QTN36370.1"/>
    </source>
</evidence>
<keyword evidence="1" id="KW-0732">Signal</keyword>
<proteinExistence type="predicted"/>